<dbReference type="AlphaFoldDB" id="A0A1X7D1L2"/>
<evidence type="ECO:0000313" key="3">
    <source>
        <dbReference type="Proteomes" id="UP000192906"/>
    </source>
</evidence>
<dbReference type="RefSeq" id="WP_085100681.1">
    <property type="nucleotide sequence ID" value="NZ_FWZU01000002.1"/>
</dbReference>
<protein>
    <submittedName>
        <fullName evidence="2">Uncharacterized protein</fullName>
    </submittedName>
</protein>
<dbReference type="OrthoDB" id="5447248at2"/>
<keyword evidence="1" id="KW-1133">Transmembrane helix</keyword>
<name>A0A1X7D1L2_9BACT</name>
<feature type="transmembrane region" description="Helical" evidence="1">
    <location>
        <begin position="30"/>
        <end position="48"/>
    </location>
</feature>
<sequence>MMQSKVDSRFLESVKTSFFIFPDIPEPVKIFLWLVALGSSIAIFVVLWKKYKPHTFLKEYLESFPPLDIKSFKLPKVGKAVSAESKVPRVKVAGKISTDKNILDWLVKTKQALDVSVDRSSQRTLAAVVNVVDIQGLDITVKNKDIVTESLLSPGVTVKCIFAELQKDTKKINAFVGKVKNISATGETVITRTSAFGFIRRRAFSRRKVADQRYIKIKIWRLEDDNFDAEFLLDHIEPEIIIDNRMNVEVSVKVPQVLDISKGGIAILGAVRDGGDMLSRNNKVLLCMLIYQPLRKTFDPHLIYCEVRAAKAAGQGMLRLSFQFLRSVKIPPRKRSTMFKGQAVMAMNLAQTKKGQQ</sequence>
<evidence type="ECO:0000256" key="1">
    <source>
        <dbReference type="SAM" id="Phobius"/>
    </source>
</evidence>
<dbReference type="EMBL" id="FWZU01000002">
    <property type="protein sequence ID" value="SMF07039.1"/>
    <property type="molecule type" value="Genomic_DNA"/>
</dbReference>
<proteinExistence type="predicted"/>
<dbReference type="Proteomes" id="UP000192906">
    <property type="component" value="Unassembled WGS sequence"/>
</dbReference>
<reference evidence="3" key="1">
    <citation type="submission" date="2017-04" db="EMBL/GenBank/DDBJ databases">
        <authorList>
            <person name="Varghese N."/>
            <person name="Submissions S."/>
        </authorList>
    </citation>
    <scope>NUCLEOTIDE SEQUENCE [LARGE SCALE GENOMIC DNA]</scope>
    <source>
        <strain evidence="3">K3S</strain>
    </source>
</reference>
<evidence type="ECO:0000313" key="2">
    <source>
        <dbReference type="EMBL" id="SMF07039.1"/>
    </source>
</evidence>
<organism evidence="2 3">
    <name type="scientific">Desulfovibrio gilichinskyi</name>
    <dbReference type="NCBI Taxonomy" id="1519643"/>
    <lineage>
        <taxon>Bacteria</taxon>
        <taxon>Pseudomonadati</taxon>
        <taxon>Thermodesulfobacteriota</taxon>
        <taxon>Desulfovibrionia</taxon>
        <taxon>Desulfovibrionales</taxon>
        <taxon>Desulfovibrionaceae</taxon>
        <taxon>Desulfovibrio</taxon>
    </lineage>
</organism>
<keyword evidence="1" id="KW-0812">Transmembrane</keyword>
<dbReference type="STRING" id="1519643.SAMN06295933_1534"/>
<accession>A0A1X7D1L2</accession>
<gene>
    <name evidence="2" type="ORF">SAMN06295933_1534</name>
</gene>
<keyword evidence="3" id="KW-1185">Reference proteome</keyword>
<keyword evidence="1" id="KW-0472">Membrane</keyword>